<dbReference type="InterPro" id="IPR016181">
    <property type="entry name" value="Acyl_CoA_acyltransferase"/>
</dbReference>
<sequence length="408" mass="47555">MQLVEVTTPALAREFIAFPPRLYRNDPNYIRPLDQDVEHVFDPARNKLFRNGELVRWLLLDAHGQTIGRVAAFVNRETAFAPEAELAADSVGAETKVSKADLYRRIGGMGFFDCIDDQAAANMLFDACREWLSARGLEGMDGPINFGDRDKWWGLLTENFGPPIYGAAYNPPYYDQLFRTYGFETFFRQVTYHRMVAGELRPAILARAQRIAADPRYSFRHMRKREWKRYAQDFRTIYNKAWTKHEGVKAMSAEVAEKLFKSMLDILDERIVWFGYYDNEPVSFYINLPEINEILRHFDGKLGWWQKLQFKYHQLRGTVKTLFGVVFGVVPEHQRKGVEAAMVYASAQLIQKPGALQYTETVMNWIGDFNPKMMTVVELIGGKPWREHQTLRYLFDRTRPFERMPILD</sequence>
<dbReference type="EMBL" id="VTWU01000001">
    <property type="protein sequence ID" value="KAA9339882.1"/>
    <property type="molecule type" value="Genomic_DNA"/>
</dbReference>
<dbReference type="PANTHER" id="PTHR41368:SF1">
    <property type="entry name" value="PROTEIN YGHO"/>
    <property type="match status" value="1"/>
</dbReference>
<accession>A0A7L4ZTA9</accession>
<proteinExistence type="predicted"/>
<gene>
    <name evidence="1" type="ORF">F0P96_04495</name>
</gene>
<evidence type="ECO:0000313" key="2">
    <source>
        <dbReference type="Proteomes" id="UP000326380"/>
    </source>
</evidence>
<comment type="caution">
    <text evidence="1">The sequence shown here is derived from an EMBL/GenBank/DDBJ whole genome shotgun (WGS) entry which is preliminary data.</text>
</comment>
<organism evidence="1 2">
    <name type="scientific">Hymenobacter busanensis</name>
    <dbReference type="NCBI Taxonomy" id="2607656"/>
    <lineage>
        <taxon>Bacteria</taxon>
        <taxon>Pseudomonadati</taxon>
        <taxon>Bacteroidota</taxon>
        <taxon>Cytophagia</taxon>
        <taxon>Cytophagales</taxon>
        <taxon>Hymenobacteraceae</taxon>
        <taxon>Hymenobacter</taxon>
    </lineage>
</organism>
<dbReference type="SUPFAM" id="SSF55729">
    <property type="entry name" value="Acyl-CoA N-acyltransferases (Nat)"/>
    <property type="match status" value="1"/>
</dbReference>
<name>A0A7L4ZTA9_9BACT</name>
<keyword evidence="2" id="KW-1185">Reference proteome</keyword>
<dbReference type="RefSeq" id="WP_151077583.1">
    <property type="nucleotide sequence ID" value="NZ_CP047647.1"/>
</dbReference>
<dbReference type="PANTHER" id="PTHR41368">
    <property type="entry name" value="PROTEIN YGHO"/>
    <property type="match status" value="1"/>
</dbReference>
<dbReference type="Proteomes" id="UP000326380">
    <property type="component" value="Unassembled WGS sequence"/>
</dbReference>
<dbReference type="AlphaFoldDB" id="A0A7L4ZTA9"/>
<dbReference type="Gene3D" id="3.40.630.30">
    <property type="match status" value="1"/>
</dbReference>
<protein>
    <submittedName>
        <fullName evidence="1">Uncharacterized protein</fullName>
    </submittedName>
</protein>
<reference evidence="1 2" key="1">
    <citation type="submission" date="2019-09" db="EMBL/GenBank/DDBJ databases">
        <title>Genome sequence of Hymenobacter sp. M3.</title>
        <authorList>
            <person name="Srinivasan S."/>
        </authorList>
    </citation>
    <scope>NUCLEOTIDE SEQUENCE [LARGE SCALE GENOMIC DNA]</scope>
    <source>
        <strain evidence="1 2">M3</strain>
    </source>
</reference>
<dbReference type="InterPro" id="IPR039968">
    <property type="entry name" value="BcerS-like"/>
</dbReference>
<evidence type="ECO:0000313" key="1">
    <source>
        <dbReference type="EMBL" id="KAA9339882.1"/>
    </source>
</evidence>